<evidence type="ECO:0000313" key="2">
    <source>
        <dbReference type="Proteomes" id="UP001143372"/>
    </source>
</evidence>
<gene>
    <name evidence="1" type="ORF">GCM10008179_33600</name>
</gene>
<organism evidence="1 2">
    <name type="scientific">Hansschlegelia plantiphila</name>
    <dbReference type="NCBI Taxonomy" id="374655"/>
    <lineage>
        <taxon>Bacteria</taxon>
        <taxon>Pseudomonadati</taxon>
        <taxon>Pseudomonadota</taxon>
        <taxon>Alphaproteobacteria</taxon>
        <taxon>Hyphomicrobiales</taxon>
        <taxon>Methylopilaceae</taxon>
        <taxon>Hansschlegelia</taxon>
    </lineage>
</organism>
<proteinExistence type="predicted"/>
<dbReference type="EMBL" id="BSFI01000023">
    <property type="protein sequence ID" value="GLK69722.1"/>
    <property type="molecule type" value="Genomic_DNA"/>
</dbReference>
<sequence>MRGSFRWSATAPVGRGDVCRENPAVGLAGERQRAPRPFIITHTVRNAIDVSSQGEKYLM</sequence>
<protein>
    <submittedName>
        <fullName evidence="1">Uncharacterized protein</fullName>
    </submittedName>
</protein>
<comment type="caution">
    <text evidence="1">The sequence shown here is derived from an EMBL/GenBank/DDBJ whole genome shotgun (WGS) entry which is preliminary data.</text>
</comment>
<name>A0A9W6J2Z6_9HYPH</name>
<reference evidence="1" key="1">
    <citation type="journal article" date="2014" name="Int. J. Syst. Evol. Microbiol.">
        <title>Complete genome sequence of Corynebacterium casei LMG S-19264T (=DSM 44701T), isolated from a smear-ripened cheese.</title>
        <authorList>
            <consortium name="US DOE Joint Genome Institute (JGI-PGF)"/>
            <person name="Walter F."/>
            <person name="Albersmeier A."/>
            <person name="Kalinowski J."/>
            <person name="Ruckert C."/>
        </authorList>
    </citation>
    <scope>NUCLEOTIDE SEQUENCE</scope>
    <source>
        <strain evidence="1">VKM B-2347</strain>
    </source>
</reference>
<keyword evidence="2" id="KW-1185">Reference proteome</keyword>
<reference evidence="1" key="2">
    <citation type="submission" date="2023-01" db="EMBL/GenBank/DDBJ databases">
        <authorList>
            <person name="Sun Q."/>
            <person name="Evtushenko L."/>
        </authorList>
    </citation>
    <scope>NUCLEOTIDE SEQUENCE</scope>
    <source>
        <strain evidence="1">VKM B-2347</strain>
    </source>
</reference>
<evidence type="ECO:0000313" key="1">
    <source>
        <dbReference type="EMBL" id="GLK69722.1"/>
    </source>
</evidence>
<accession>A0A9W6J2Z6</accession>
<dbReference type="Proteomes" id="UP001143372">
    <property type="component" value="Unassembled WGS sequence"/>
</dbReference>
<dbReference type="AlphaFoldDB" id="A0A9W6J2Z6"/>